<dbReference type="Pfam" id="PF00106">
    <property type="entry name" value="adh_short"/>
    <property type="match status" value="1"/>
</dbReference>
<keyword evidence="2" id="KW-1185">Reference proteome</keyword>
<evidence type="ECO:0000313" key="1">
    <source>
        <dbReference type="EMBL" id="CUU65856.1"/>
    </source>
</evidence>
<organism evidence="1 2">
    <name type="scientific">Corynebacterium variabile</name>
    <dbReference type="NCBI Taxonomy" id="1727"/>
    <lineage>
        <taxon>Bacteria</taxon>
        <taxon>Bacillati</taxon>
        <taxon>Actinomycetota</taxon>
        <taxon>Actinomycetes</taxon>
        <taxon>Mycobacteriales</taxon>
        <taxon>Corynebacteriaceae</taxon>
        <taxon>Corynebacterium</taxon>
    </lineage>
</organism>
<dbReference type="PANTHER" id="PTHR42808">
    <property type="entry name" value="HYDROXYSTEROID DEHYDROGENASE-LIKE PROTEIN 2"/>
    <property type="match status" value="1"/>
</dbReference>
<dbReference type="InterPro" id="IPR036291">
    <property type="entry name" value="NAD(P)-bd_dom_sf"/>
</dbReference>
<dbReference type="Gene3D" id="3.40.50.720">
    <property type="entry name" value="NAD(P)-binding Rossmann-like Domain"/>
    <property type="match status" value="1"/>
</dbReference>
<gene>
    <name evidence="1" type="ORF">CVAR292_01191</name>
</gene>
<dbReference type="InterPro" id="IPR002347">
    <property type="entry name" value="SDR_fam"/>
</dbReference>
<dbReference type="SUPFAM" id="SSF51735">
    <property type="entry name" value="NAD(P)-binding Rossmann-fold domains"/>
    <property type="match status" value="1"/>
</dbReference>
<sequence length="140" mass="15157">MRKNEDTARVVDETVEQSGGADIDLNNASSINLHPTKGLPLNRLDLVLDINIRGSLALTRAVLPYLWESDHARILTLSPPVNLAEWIGSYPAYVVGKFGMSVRGMVSGYTLVDSDVLRSAGVADVSGYGGEEPLEIDLFQ</sequence>
<evidence type="ECO:0000313" key="2">
    <source>
        <dbReference type="Proteomes" id="UP000182498"/>
    </source>
</evidence>
<dbReference type="Proteomes" id="UP000182498">
    <property type="component" value="Unassembled WGS sequence"/>
</dbReference>
<dbReference type="AlphaFoldDB" id="A0A0X2NK45"/>
<reference evidence="2" key="1">
    <citation type="submission" date="2015-11" db="EMBL/GenBank/DDBJ databases">
        <authorList>
            <person name="Dugat-Bony E."/>
        </authorList>
    </citation>
    <scope>NUCLEOTIDE SEQUENCE [LARGE SCALE GENOMIC DNA]</scope>
    <source>
        <strain evidence="2">Mu292</strain>
    </source>
</reference>
<name>A0A0X2NK45_9CORY</name>
<dbReference type="InterPro" id="IPR051935">
    <property type="entry name" value="HSDL2"/>
</dbReference>
<proteinExistence type="predicted"/>
<dbReference type="EMBL" id="FAUH01000007">
    <property type="protein sequence ID" value="CUU65856.1"/>
    <property type="molecule type" value="Genomic_DNA"/>
</dbReference>
<protein>
    <submittedName>
        <fullName evidence="1">Uncharacterized protein</fullName>
    </submittedName>
</protein>
<accession>A0A0X2NK45</accession>
<dbReference type="PANTHER" id="PTHR42808:SF3">
    <property type="entry name" value="HYDROXYSTEROID DEHYDROGENASE-LIKE PROTEIN 2"/>
    <property type="match status" value="1"/>
</dbReference>